<reference evidence="2 3" key="1">
    <citation type="journal article" date="2016" name="Nat. Commun.">
        <title>Thousands of microbial genomes shed light on interconnected biogeochemical processes in an aquifer system.</title>
        <authorList>
            <person name="Anantharaman K."/>
            <person name="Brown C.T."/>
            <person name="Hug L.A."/>
            <person name="Sharon I."/>
            <person name="Castelle C.J."/>
            <person name="Probst A.J."/>
            <person name="Thomas B.C."/>
            <person name="Singh A."/>
            <person name="Wilkins M.J."/>
            <person name="Karaoz U."/>
            <person name="Brodie E.L."/>
            <person name="Williams K.H."/>
            <person name="Hubbard S.S."/>
            <person name="Banfield J.F."/>
        </authorList>
    </citation>
    <scope>NUCLEOTIDE SEQUENCE [LARGE SCALE GENOMIC DNA]</scope>
</reference>
<feature type="domain" description="Tc1-like transposase DDE" evidence="1">
    <location>
        <begin position="187"/>
        <end position="322"/>
    </location>
</feature>
<protein>
    <recommendedName>
        <fullName evidence="1">Tc1-like transposase DDE domain-containing protein</fullName>
    </recommendedName>
</protein>
<organism evidence="2 3">
    <name type="scientific">Candidatus Woesebacteria bacterium RBG_16_34_12</name>
    <dbReference type="NCBI Taxonomy" id="1802480"/>
    <lineage>
        <taxon>Bacteria</taxon>
        <taxon>Candidatus Woeseibacteriota</taxon>
    </lineage>
</organism>
<dbReference type="Pfam" id="PF13358">
    <property type="entry name" value="DDE_3"/>
    <property type="match status" value="1"/>
</dbReference>
<name>A0A1F7X9U7_9BACT</name>
<dbReference type="EMBL" id="MGFS01000010">
    <property type="protein sequence ID" value="OGM11802.1"/>
    <property type="molecule type" value="Genomic_DNA"/>
</dbReference>
<dbReference type="AlphaFoldDB" id="A0A1F7X9U7"/>
<evidence type="ECO:0000259" key="1">
    <source>
        <dbReference type="Pfam" id="PF13358"/>
    </source>
</evidence>
<comment type="caution">
    <text evidence="2">The sequence shown here is derived from an EMBL/GenBank/DDBJ whole genome shotgun (WGS) entry which is preliminary data.</text>
</comment>
<dbReference type="Proteomes" id="UP000177053">
    <property type="component" value="Unassembled WGS sequence"/>
</dbReference>
<evidence type="ECO:0000313" key="3">
    <source>
        <dbReference type="Proteomes" id="UP000177053"/>
    </source>
</evidence>
<proteinExistence type="predicted"/>
<sequence>MALLQLKEILKDMKHYHRSQILALSQSGVEDKVISRYTDCSMEIVRRWSQRNTIYDNWRSGCPPVYNEAIQLKTVAIYCQTTPLANCGRWTLRTFGKYIENDPTLIELPTCRSTIHRFLQKQALKPHRSKYFLHITDPDFFPKAEHLFQLYLNPPEYLFSFDECSGIQILQRLAPDLQTEEMKLRLEEFEYIRNGTIDLFAFLRTGTGQVFVECRANHQIPTLLEIFEKHLSSLPGNAPLHYVMDNLASHSSYELCELVAKYSRIECPLAKKLDTAAKRRGWLQSENKRIIFHFTPFHGSWLNRVEVWLGILNQKCLKESFASPASIYNAIYEFANLWNDILAHPFEWNYDGKGLHQKVVNRFIKMLENSIEKMNSKFLIKQFLLMKNLIDAYQTEIETKSWVKLHELVNMNYDRIIKIIMNDGGPRKMGTAEIALANLIDTLNTHIGHEYKKSA</sequence>
<dbReference type="InterPro" id="IPR038717">
    <property type="entry name" value="Tc1-like_DDE_dom"/>
</dbReference>
<gene>
    <name evidence="2" type="ORF">A2Z22_02460</name>
</gene>
<evidence type="ECO:0000313" key="2">
    <source>
        <dbReference type="EMBL" id="OGM11802.1"/>
    </source>
</evidence>
<accession>A0A1F7X9U7</accession>